<feature type="compositionally biased region" description="Acidic residues" evidence="3">
    <location>
        <begin position="999"/>
        <end position="1014"/>
    </location>
</feature>
<dbReference type="Gene3D" id="3.40.50.150">
    <property type="entry name" value="Vaccinia Virus protein VP39"/>
    <property type="match status" value="2"/>
</dbReference>
<dbReference type="InterPro" id="IPR009537">
    <property type="entry name" value="DUF1156"/>
</dbReference>
<feature type="region of interest" description="Disordered" evidence="3">
    <location>
        <begin position="995"/>
        <end position="1027"/>
    </location>
</feature>
<dbReference type="Proteomes" id="UP000274556">
    <property type="component" value="Unassembled WGS sequence"/>
</dbReference>
<feature type="compositionally biased region" description="Basic and acidic residues" evidence="3">
    <location>
        <begin position="1"/>
        <end position="13"/>
    </location>
</feature>
<name>A0A495V4A3_9GAMM</name>
<keyword evidence="1" id="KW-0489">Methyltransferase</keyword>
<dbReference type="InterPro" id="IPR029063">
    <property type="entry name" value="SAM-dependent_MTases_sf"/>
</dbReference>
<dbReference type="GO" id="GO:0003676">
    <property type="term" value="F:nucleic acid binding"/>
    <property type="evidence" value="ECO:0007669"/>
    <property type="project" value="InterPro"/>
</dbReference>
<sequence>MSPEGRKEKRPRDGGVGPKMRSPAGLNLDDTAGAGAINMHNNDKRLIEVAFPLKQTSIDSVHEKNVRHGHISTLHIWPARRPLAACRAALIATLLPDPGDKEKRDELLKRLGGTLKKTLKKKKMPNGRVEEIEALETEGGVLHWGNESSPDMDWFRQQIRLAYGGRAPRVLDPFAGGGAIPLEAMRLGCEVTAIDINPVAWFILKCTLEYPQRLAGQKRRLPDFALQDGELMAAYLKAQGLTPSQVKRHLRELADALAPRASDQTLGGLDYGETLGLLDHPKLAPTLLDADLAWHVRAWGSWVLRQARRDMARFYPTYAEYCTLKPYARVPLDRDEPLRLVPLNDAGEPQIDLLNAGFDPEYLDNPANPRWIPKRTTAYLWSRAVTCKACRAEIPLLKTRWLAKSDKKRVVLVMRPLESMSDVEFSIDSHAKEHGGNAAQRREHDKRVGSGTMSRAGATCPCCGTIMTPEDLRLEARSGRLTHRPIAVVTEGLNGKEYRLPTQEELSRAAIALDMLNYVSQNLPYGLPTESIPLGASRSAGGSAFTVSLYGLDEWAKLFAPTQLVTLCRFAQEIRTQSEVINRYYSADWAAALISYLACTFSRTTDYLASLCVWEKSAEEVKHTFMRWALPITWDFAEANPFGPADRYWRGAVSSVAGTIGKLHETSWKDSCAPTVIRGSAIQALEPVYDVIVTDPPYYDAIPYSDLMDFFYVWLRRTLSGVSKEFDDAFASDLAPKWDHKRNDGELIDDAARFGGSRDASKRNYEDGMARAFITCHKALLPGGRLVIVFAHKHPNAWETLVAAIIKSGFVVDGSWPVMTEMPGGLRNLRRASLSSSVWLVCRKRDPMAKAGWDTQVLNDMQSSITTKLRDFWDAGIRGPDFIWAATGPALESYSRYPAVKKASEAGGVMSVTDFLGHVRRLVVDFVVGRVLSHGQAEATPGDHPLDDVTTYYLLHRNDFGLKEAPAGPCILYAVSCGLSERELADQYELLARSGGAADVEDEEAPNNDEDGDEEKAASSGGGGKYKLKDWRARKHRSLGMETASGRAIPLIDQVHKLMQFWVAGDVVKVNAFLDSRALRHSQVFIQLIQALIEKSRAEGCTEECSILERLQNYLRSVGSTAQTELGLGG</sequence>
<evidence type="ECO:0000313" key="6">
    <source>
        <dbReference type="Proteomes" id="UP000274556"/>
    </source>
</evidence>
<evidence type="ECO:0000256" key="3">
    <source>
        <dbReference type="SAM" id="MobiDB-lite"/>
    </source>
</evidence>
<dbReference type="Pfam" id="PF06634">
    <property type="entry name" value="DUF1156"/>
    <property type="match status" value="1"/>
</dbReference>
<evidence type="ECO:0000259" key="4">
    <source>
        <dbReference type="Pfam" id="PF06634"/>
    </source>
</evidence>
<feature type="region of interest" description="Disordered" evidence="3">
    <location>
        <begin position="432"/>
        <end position="452"/>
    </location>
</feature>
<comment type="caution">
    <text evidence="5">The sequence shown here is derived from an EMBL/GenBank/DDBJ whole genome shotgun (WGS) entry which is preliminary data.</text>
</comment>
<feature type="domain" description="DUF1156" evidence="4">
    <location>
        <begin position="50"/>
        <end position="100"/>
    </location>
</feature>
<dbReference type="EMBL" id="RBXL01000001">
    <property type="protein sequence ID" value="RKT44226.1"/>
    <property type="molecule type" value="Genomic_DNA"/>
</dbReference>
<protein>
    <submittedName>
        <fullName evidence="5">Uncharacterized protein DUF1156</fullName>
    </submittedName>
</protein>
<dbReference type="PROSITE" id="PS00092">
    <property type="entry name" value="N6_MTASE"/>
    <property type="match status" value="1"/>
</dbReference>
<evidence type="ECO:0000313" key="5">
    <source>
        <dbReference type="EMBL" id="RKT44226.1"/>
    </source>
</evidence>
<organism evidence="5 6">
    <name type="scientific">Thiocapsa rosea</name>
    <dbReference type="NCBI Taxonomy" id="69360"/>
    <lineage>
        <taxon>Bacteria</taxon>
        <taxon>Pseudomonadati</taxon>
        <taxon>Pseudomonadota</taxon>
        <taxon>Gammaproteobacteria</taxon>
        <taxon>Chromatiales</taxon>
        <taxon>Chromatiaceae</taxon>
        <taxon>Thiocapsa</taxon>
    </lineage>
</organism>
<feature type="compositionally biased region" description="Basic and acidic residues" evidence="3">
    <location>
        <begin position="432"/>
        <end position="448"/>
    </location>
</feature>
<proteinExistence type="predicted"/>
<dbReference type="AlphaFoldDB" id="A0A495V4A3"/>
<keyword evidence="2" id="KW-0808">Transferase</keyword>
<keyword evidence="6" id="KW-1185">Reference proteome</keyword>
<dbReference type="SUPFAM" id="SSF53335">
    <property type="entry name" value="S-adenosyl-L-methionine-dependent methyltransferases"/>
    <property type="match status" value="2"/>
</dbReference>
<evidence type="ECO:0000256" key="2">
    <source>
        <dbReference type="ARBA" id="ARBA00022679"/>
    </source>
</evidence>
<dbReference type="GO" id="GO:0032259">
    <property type="term" value="P:methylation"/>
    <property type="evidence" value="ECO:0007669"/>
    <property type="project" value="UniProtKB-KW"/>
</dbReference>
<feature type="region of interest" description="Disordered" evidence="3">
    <location>
        <begin position="1"/>
        <end position="32"/>
    </location>
</feature>
<dbReference type="InterPro" id="IPR002052">
    <property type="entry name" value="DNA_methylase_N6_adenine_CS"/>
</dbReference>
<reference evidence="5 6" key="1">
    <citation type="submission" date="2018-10" db="EMBL/GenBank/DDBJ databases">
        <title>Genomic Encyclopedia of Archaeal and Bacterial Type Strains, Phase II (KMG-II): from individual species to whole genera.</title>
        <authorList>
            <person name="Goeker M."/>
        </authorList>
    </citation>
    <scope>NUCLEOTIDE SEQUENCE [LARGE SCALE GENOMIC DNA]</scope>
    <source>
        <strain evidence="5 6">DSM 235</strain>
    </source>
</reference>
<dbReference type="CDD" id="cd02440">
    <property type="entry name" value="AdoMet_MTases"/>
    <property type="match status" value="1"/>
</dbReference>
<accession>A0A495V4A3</accession>
<evidence type="ECO:0000256" key="1">
    <source>
        <dbReference type="ARBA" id="ARBA00022603"/>
    </source>
</evidence>
<dbReference type="GO" id="GO:0008168">
    <property type="term" value="F:methyltransferase activity"/>
    <property type="evidence" value="ECO:0007669"/>
    <property type="project" value="UniProtKB-KW"/>
</dbReference>
<gene>
    <name evidence="5" type="ORF">BDD21_1604</name>
</gene>